<proteinExistence type="predicted"/>
<dbReference type="Proteomes" id="UP000231019">
    <property type="component" value="Unassembled WGS sequence"/>
</dbReference>
<sequence>MAEIKKISLMASQDWSMRYAMRTFVDFLDRTLHYKGKEYKIELHRVIAEPVACGANLQGSTDFIVDRTIHWNDYYKCWAGTAVNSGLSFANHSYTFNIYDKHSTTDLLTRVVHPRDRVPTTVLLPQFSPYTYDQKMEEWWKYEQEVIIENTQFGWDESRRTTDWAKVKSTLDRAKKHMAKQQLLREQFYVQGNYVADAVDKFFDNKFPLFLKKPFGGGGSDVYKIDSMQELYEKYDTVTKGRAFHLQEAVENYDAFIRCMGIGPQIMPMRFQPDAPLHEHYSPEKLRVEKDMFGRLENYVSFINAFHRWTYNSFEALIKDGAIHPIDFANACPDSNFTSLHVHFPWLICALLKWFSFCAVTQKDMRLDLEQEDYLAIINDPDKSQEEKYELCMAKARDYFSIDDFNQFCEDNFSDLNERMIEFYDQYFDQLMGVFMEYSDFPEHEHGHFFNYYKDMMENIFRANADEYLTTVIYS</sequence>
<accession>A0A2M7G1P9</accession>
<gene>
    <name evidence="1" type="ORF">COW36_16510</name>
</gene>
<protein>
    <recommendedName>
        <fullName evidence="3">ATP-grasp domain-containing protein</fullName>
    </recommendedName>
</protein>
<evidence type="ECO:0008006" key="3">
    <source>
        <dbReference type="Google" id="ProtNLM"/>
    </source>
</evidence>
<dbReference type="AlphaFoldDB" id="A0A2M7G1P9"/>
<dbReference type="SUPFAM" id="SSF56059">
    <property type="entry name" value="Glutathione synthetase ATP-binding domain-like"/>
    <property type="match status" value="1"/>
</dbReference>
<evidence type="ECO:0000313" key="1">
    <source>
        <dbReference type="EMBL" id="PIW15639.1"/>
    </source>
</evidence>
<evidence type="ECO:0000313" key="2">
    <source>
        <dbReference type="Proteomes" id="UP000231019"/>
    </source>
</evidence>
<reference evidence="1 2" key="1">
    <citation type="submission" date="2017-09" db="EMBL/GenBank/DDBJ databases">
        <title>Depth-based differentiation of microbial function through sediment-hosted aquifers and enrichment of novel symbionts in the deep terrestrial subsurface.</title>
        <authorList>
            <person name="Probst A.J."/>
            <person name="Ladd B."/>
            <person name="Jarett J.K."/>
            <person name="Geller-Mcgrath D.E."/>
            <person name="Sieber C.M."/>
            <person name="Emerson J.B."/>
            <person name="Anantharaman K."/>
            <person name="Thomas B.C."/>
            <person name="Malmstrom R."/>
            <person name="Stieglmeier M."/>
            <person name="Klingl A."/>
            <person name="Woyke T."/>
            <person name="Ryan C.M."/>
            <person name="Banfield J.F."/>
        </authorList>
    </citation>
    <scope>NUCLEOTIDE SEQUENCE [LARGE SCALE GENOMIC DNA]</scope>
    <source>
        <strain evidence="1">CG17_big_fil_post_rev_8_21_14_2_50_48_46</strain>
    </source>
</reference>
<name>A0A2M7G1P9_9BACT</name>
<comment type="caution">
    <text evidence="1">The sequence shown here is derived from an EMBL/GenBank/DDBJ whole genome shotgun (WGS) entry which is preliminary data.</text>
</comment>
<dbReference type="EMBL" id="PFFQ01000049">
    <property type="protein sequence ID" value="PIW15639.1"/>
    <property type="molecule type" value="Genomic_DNA"/>
</dbReference>
<organism evidence="1 2">
    <name type="scientific">bacterium (Candidatus Blackallbacteria) CG17_big_fil_post_rev_8_21_14_2_50_48_46</name>
    <dbReference type="NCBI Taxonomy" id="2014261"/>
    <lineage>
        <taxon>Bacteria</taxon>
        <taxon>Candidatus Blackallbacteria</taxon>
    </lineage>
</organism>